<dbReference type="AlphaFoldDB" id="A0A423UBS4"/>
<proteinExistence type="predicted"/>
<comment type="caution">
    <text evidence="1">The sequence shown here is derived from an EMBL/GenBank/DDBJ whole genome shotgun (WGS) entry which is preliminary data.</text>
</comment>
<dbReference type="EMBL" id="QRAJ01000018">
    <property type="protein sequence ID" value="ROT86138.1"/>
    <property type="molecule type" value="Genomic_DNA"/>
</dbReference>
<sequence length="131" mass="14793">MRQVVNLGGPFTLCSLFTKPGQTEKPGTAIYRQFTRLRQIGHRRTPRYLLHKVRQGAKGEVFGLWAYGVIGAKACGISRLWGVRCVRLRIGVSAGWKVKSRARQTSQGIANNNRGIWPLVFRIARLVYANR</sequence>
<dbReference type="Proteomes" id="UP000285266">
    <property type="component" value="Unassembled WGS sequence"/>
</dbReference>
<gene>
    <name evidence="1" type="ORF">BMONG18_1719</name>
</gene>
<organism evidence="1 2">
    <name type="scientific">Bifidobacterium mongoliense</name>
    <dbReference type="NCBI Taxonomy" id="518643"/>
    <lineage>
        <taxon>Bacteria</taxon>
        <taxon>Bacillati</taxon>
        <taxon>Actinomycetota</taxon>
        <taxon>Actinomycetes</taxon>
        <taxon>Bifidobacteriales</taxon>
        <taxon>Bifidobacteriaceae</taxon>
        <taxon>Bifidobacterium</taxon>
    </lineage>
</organism>
<reference evidence="1 2" key="1">
    <citation type="submission" date="2018-07" db="EMBL/GenBank/DDBJ databases">
        <title>The role of parmesan cheese in vectoring bovine microbiota.</title>
        <authorList>
            <person name="Lugli G.A."/>
            <person name="Milani C."/>
        </authorList>
    </citation>
    <scope>NUCLEOTIDE SEQUENCE [LARGE SCALE GENOMIC DNA]</scope>
    <source>
        <strain evidence="1 2">BMONG18</strain>
    </source>
</reference>
<evidence type="ECO:0000313" key="1">
    <source>
        <dbReference type="EMBL" id="ROT86138.1"/>
    </source>
</evidence>
<name>A0A423UBS4_9BIFI</name>
<evidence type="ECO:0000313" key="2">
    <source>
        <dbReference type="Proteomes" id="UP000285266"/>
    </source>
</evidence>
<accession>A0A423UBS4</accession>
<protein>
    <submittedName>
        <fullName evidence="1">Uncharacterized protein</fullName>
    </submittedName>
</protein>